<evidence type="ECO:0008006" key="11">
    <source>
        <dbReference type="Google" id="ProtNLM"/>
    </source>
</evidence>
<accession>A0A1F6FWV0</accession>
<dbReference type="GO" id="GO:0055085">
    <property type="term" value="P:transmembrane transport"/>
    <property type="evidence" value="ECO:0007669"/>
    <property type="project" value="TreeGrafter"/>
</dbReference>
<dbReference type="EMBL" id="MFMZ01000050">
    <property type="protein sequence ID" value="OGG90340.1"/>
    <property type="molecule type" value="Genomic_DNA"/>
</dbReference>
<dbReference type="PANTHER" id="PTHR21716:SF53">
    <property type="entry name" value="PERMEASE PERM-RELATED"/>
    <property type="match status" value="1"/>
</dbReference>
<organism evidence="9 10">
    <name type="scientific">Candidatus Kuenenbacteria bacterium RIFCSPLOWO2_02_FULL_42_16</name>
    <dbReference type="NCBI Taxonomy" id="1798564"/>
    <lineage>
        <taxon>Bacteria</taxon>
        <taxon>Candidatus Kueneniibacteriota</taxon>
    </lineage>
</organism>
<dbReference type="GO" id="GO:0005886">
    <property type="term" value="C:plasma membrane"/>
    <property type="evidence" value="ECO:0007669"/>
    <property type="project" value="UniProtKB-SubCell"/>
</dbReference>
<dbReference type="Proteomes" id="UP000177998">
    <property type="component" value="Unassembled WGS sequence"/>
</dbReference>
<gene>
    <name evidence="9" type="ORF">A3H55_00745</name>
</gene>
<evidence type="ECO:0000256" key="3">
    <source>
        <dbReference type="ARBA" id="ARBA00022448"/>
    </source>
</evidence>
<comment type="caution">
    <text evidence="9">The sequence shown here is derived from an EMBL/GenBank/DDBJ whole genome shotgun (WGS) entry which is preliminary data.</text>
</comment>
<dbReference type="Pfam" id="PF01594">
    <property type="entry name" value="AI-2E_transport"/>
    <property type="match status" value="1"/>
</dbReference>
<keyword evidence="4" id="KW-1003">Cell membrane</keyword>
<keyword evidence="3" id="KW-0813">Transport</keyword>
<evidence type="ECO:0000256" key="5">
    <source>
        <dbReference type="ARBA" id="ARBA00022692"/>
    </source>
</evidence>
<evidence type="ECO:0000313" key="9">
    <source>
        <dbReference type="EMBL" id="OGG90340.1"/>
    </source>
</evidence>
<evidence type="ECO:0000256" key="6">
    <source>
        <dbReference type="ARBA" id="ARBA00022989"/>
    </source>
</evidence>
<dbReference type="InterPro" id="IPR002549">
    <property type="entry name" value="AI-2E-like"/>
</dbReference>
<feature type="transmembrane region" description="Helical" evidence="8">
    <location>
        <begin position="192"/>
        <end position="212"/>
    </location>
</feature>
<feature type="transmembrane region" description="Helical" evidence="8">
    <location>
        <begin position="132"/>
        <end position="156"/>
    </location>
</feature>
<feature type="transmembrane region" description="Helical" evidence="8">
    <location>
        <begin position="52"/>
        <end position="74"/>
    </location>
</feature>
<evidence type="ECO:0000256" key="1">
    <source>
        <dbReference type="ARBA" id="ARBA00004651"/>
    </source>
</evidence>
<sequence length="336" mass="37105">MRVIVVLFILFFVYLIRDILALLFVSIIFAAAVDPWVDWLKKYKMPRAISILMIYLILLAVFSLIIVMLVPAMADQIVQIVSNIPDYYEKISVGIHSLQEKNSGGLTTVSSDSVVSTLQTLSTTLAQATKSIFVTVTSIFGGILSLFVVLVMTFYITVEEDGLKKFVKFLVPARQRSYAMDLVDRMESKVGLWLRGQLLLCFIVGIMVYFGLLFLGVEYALLLALVAGILEIIPYFGPWLSGLIAVLVVSSDSWTKILFVAILYFAVQQLENQVIVPKIMQKVVGLNPIIVIMVILIGAKLGGVVGGLLGVPVAAAISVYFEDILKDKQAVVEEKN</sequence>
<feature type="transmembrane region" description="Helical" evidence="8">
    <location>
        <begin position="7"/>
        <end position="32"/>
    </location>
</feature>
<evidence type="ECO:0000256" key="7">
    <source>
        <dbReference type="ARBA" id="ARBA00023136"/>
    </source>
</evidence>
<keyword evidence="7 8" id="KW-0472">Membrane</keyword>
<evidence type="ECO:0000256" key="4">
    <source>
        <dbReference type="ARBA" id="ARBA00022475"/>
    </source>
</evidence>
<keyword evidence="6 8" id="KW-1133">Transmembrane helix</keyword>
<dbReference type="AlphaFoldDB" id="A0A1F6FWV0"/>
<proteinExistence type="inferred from homology"/>
<evidence type="ECO:0000256" key="2">
    <source>
        <dbReference type="ARBA" id="ARBA00009773"/>
    </source>
</evidence>
<reference evidence="9 10" key="1">
    <citation type="journal article" date="2016" name="Nat. Commun.">
        <title>Thousands of microbial genomes shed light on interconnected biogeochemical processes in an aquifer system.</title>
        <authorList>
            <person name="Anantharaman K."/>
            <person name="Brown C.T."/>
            <person name="Hug L.A."/>
            <person name="Sharon I."/>
            <person name="Castelle C.J."/>
            <person name="Probst A.J."/>
            <person name="Thomas B.C."/>
            <person name="Singh A."/>
            <person name="Wilkins M.J."/>
            <person name="Karaoz U."/>
            <person name="Brodie E.L."/>
            <person name="Williams K.H."/>
            <person name="Hubbard S.S."/>
            <person name="Banfield J.F."/>
        </authorList>
    </citation>
    <scope>NUCLEOTIDE SEQUENCE [LARGE SCALE GENOMIC DNA]</scope>
</reference>
<protein>
    <recommendedName>
        <fullName evidence="11">AI-2E family transporter</fullName>
    </recommendedName>
</protein>
<feature type="transmembrane region" description="Helical" evidence="8">
    <location>
        <begin position="219"/>
        <end position="237"/>
    </location>
</feature>
<comment type="similarity">
    <text evidence="2">Belongs to the autoinducer-2 exporter (AI-2E) (TC 2.A.86) family.</text>
</comment>
<name>A0A1F6FWV0_9BACT</name>
<evidence type="ECO:0000313" key="10">
    <source>
        <dbReference type="Proteomes" id="UP000177998"/>
    </source>
</evidence>
<comment type="subcellular location">
    <subcellularLocation>
        <location evidence="1">Cell membrane</location>
        <topology evidence="1">Multi-pass membrane protein</topology>
    </subcellularLocation>
</comment>
<keyword evidence="5 8" id="KW-0812">Transmembrane</keyword>
<feature type="transmembrane region" description="Helical" evidence="8">
    <location>
        <begin position="279"/>
        <end position="297"/>
    </location>
</feature>
<dbReference type="PANTHER" id="PTHR21716">
    <property type="entry name" value="TRANSMEMBRANE PROTEIN"/>
    <property type="match status" value="1"/>
</dbReference>
<dbReference type="STRING" id="1798564.A3H55_00745"/>
<evidence type="ECO:0000256" key="8">
    <source>
        <dbReference type="SAM" id="Phobius"/>
    </source>
</evidence>